<dbReference type="PANTHER" id="PTHR24421:SF61">
    <property type="entry name" value="OXYGEN SENSOR HISTIDINE KINASE NREB"/>
    <property type="match status" value="1"/>
</dbReference>
<dbReference type="Gene3D" id="3.30.565.10">
    <property type="entry name" value="Histidine kinase-like ATPase, C-terminal domain"/>
    <property type="match status" value="1"/>
</dbReference>
<evidence type="ECO:0000313" key="6">
    <source>
        <dbReference type="EMBL" id="PKY72625.1"/>
    </source>
</evidence>
<evidence type="ECO:0000259" key="5">
    <source>
        <dbReference type="Pfam" id="PF04024"/>
    </source>
</evidence>
<evidence type="ECO:0000313" key="7">
    <source>
        <dbReference type="Proteomes" id="UP000235122"/>
    </source>
</evidence>
<dbReference type="InterPro" id="IPR007168">
    <property type="entry name" value="Phageshock_PspC_N"/>
</dbReference>
<dbReference type="InterPro" id="IPR050482">
    <property type="entry name" value="Sensor_HK_TwoCompSys"/>
</dbReference>
<accession>A0A2I1INC9</accession>
<dbReference type="GO" id="GO:0000160">
    <property type="term" value="P:phosphorelay signal transduction system"/>
    <property type="evidence" value="ECO:0007669"/>
    <property type="project" value="UniProtKB-KW"/>
</dbReference>
<protein>
    <submittedName>
        <fullName evidence="6">PspC domain-containing protein</fullName>
    </submittedName>
</protein>
<keyword evidence="1" id="KW-0808">Transferase</keyword>
<feature type="transmembrane region" description="Helical" evidence="4">
    <location>
        <begin position="130"/>
        <end position="149"/>
    </location>
</feature>
<keyword evidence="4" id="KW-0812">Transmembrane</keyword>
<feature type="domain" description="Phage shock protein PspC N-terminal" evidence="5">
    <location>
        <begin position="17"/>
        <end position="67"/>
    </location>
</feature>
<dbReference type="InterPro" id="IPR036890">
    <property type="entry name" value="HATPase_C_sf"/>
</dbReference>
<sequence length="407" mass="43316">MRLPLRRISSPIALATRSPRPWLAGVCAGLSLHTKVPVGWVRLVFALASLTGISFPIYLWLWISIPVGDPWASSQSERRIQAGALSKTLAEKQSAAPDEYAPKRIMLAVGIFAVCAGSAISIGYPSLTELSPVAWTGILVASGVILIWGQRDLGQRSSGKTIAALGGGILLVAVGVVNLVGRAVGVVGPFNSAVVALAMLAGIGAAIAPVWVRLTDELGKSRAEQVREATRADIAAHLHDSVLQTLALIRARAEDPVAVRTLARRQERELRTWLYQGEESQYDSVVALVGAKIAEVEDRYGVAIEYVHVSDLKPGPFTHAAGPIIQEACQNAAAHGKPPISVYLECSGKSLQAWVKDRGTGFDLDNVPPDRHGVRDSILGRAERLGGIATINSSEAGTEIYLSLEDK</sequence>
<name>A0A2I1INC9_9ACTO</name>
<dbReference type="Pfam" id="PF04024">
    <property type="entry name" value="PspC"/>
    <property type="match status" value="1"/>
</dbReference>
<dbReference type="GO" id="GO:0016301">
    <property type="term" value="F:kinase activity"/>
    <property type="evidence" value="ECO:0007669"/>
    <property type="project" value="UniProtKB-KW"/>
</dbReference>
<feature type="transmembrane region" description="Helical" evidence="4">
    <location>
        <begin position="40"/>
        <end position="63"/>
    </location>
</feature>
<evidence type="ECO:0000256" key="2">
    <source>
        <dbReference type="ARBA" id="ARBA00022777"/>
    </source>
</evidence>
<organism evidence="6 7">
    <name type="scientific">Winkia neuii</name>
    <dbReference type="NCBI Taxonomy" id="33007"/>
    <lineage>
        <taxon>Bacteria</taxon>
        <taxon>Bacillati</taxon>
        <taxon>Actinomycetota</taxon>
        <taxon>Actinomycetes</taxon>
        <taxon>Actinomycetales</taxon>
        <taxon>Actinomycetaceae</taxon>
        <taxon>Winkia</taxon>
    </lineage>
</organism>
<dbReference type="RefSeq" id="WP_070454394.1">
    <property type="nucleotide sequence ID" value="NZ_JASOXK010000002.1"/>
</dbReference>
<feature type="transmembrane region" description="Helical" evidence="4">
    <location>
        <begin position="105"/>
        <end position="124"/>
    </location>
</feature>
<reference evidence="6 7" key="1">
    <citation type="submission" date="2017-12" db="EMBL/GenBank/DDBJ databases">
        <title>Phylogenetic diversity of female urinary microbiome.</title>
        <authorList>
            <person name="Thomas-White K."/>
            <person name="Wolfe A.J."/>
        </authorList>
    </citation>
    <scope>NUCLEOTIDE SEQUENCE [LARGE SCALE GENOMIC DNA]</scope>
    <source>
        <strain evidence="6 7">UMB0402</strain>
    </source>
</reference>
<dbReference type="AlphaFoldDB" id="A0A2I1INC9"/>
<proteinExistence type="predicted"/>
<dbReference type="SUPFAM" id="SSF55874">
    <property type="entry name" value="ATPase domain of HSP90 chaperone/DNA topoisomerase II/histidine kinase"/>
    <property type="match status" value="1"/>
</dbReference>
<keyword evidence="7" id="KW-1185">Reference proteome</keyword>
<keyword evidence="4" id="KW-0472">Membrane</keyword>
<evidence type="ECO:0000256" key="1">
    <source>
        <dbReference type="ARBA" id="ARBA00022679"/>
    </source>
</evidence>
<evidence type="ECO:0000256" key="4">
    <source>
        <dbReference type="SAM" id="Phobius"/>
    </source>
</evidence>
<keyword evidence="2" id="KW-0418">Kinase</keyword>
<dbReference type="GeneID" id="35867732"/>
<dbReference type="STRING" id="33007.HMPREF3198_01633"/>
<comment type="caution">
    <text evidence="6">The sequence shown here is derived from an EMBL/GenBank/DDBJ whole genome shotgun (WGS) entry which is preliminary data.</text>
</comment>
<evidence type="ECO:0000256" key="3">
    <source>
        <dbReference type="ARBA" id="ARBA00023012"/>
    </source>
</evidence>
<feature type="transmembrane region" description="Helical" evidence="4">
    <location>
        <begin position="161"/>
        <end position="181"/>
    </location>
</feature>
<keyword evidence="4" id="KW-1133">Transmembrane helix</keyword>
<gene>
    <name evidence="6" type="ORF">CYJ19_02975</name>
</gene>
<dbReference type="PANTHER" id="PTHR24421">
    <property type="entry name" value="NITRATE/NITRITE SENSOR PROTEIN NARX-RELATED"/>
    <property type="match status" value="1"/>
</dbReference>
<keyword evidence="3" id="KW-0902">Two-component regulatory system</keyword>
<dbReference type="EMBL" id="PKKO01000002">
    <property type="protein sequence ID" value="PKY72625.1"/>
    <property type="molecule type" value="Genomic_DNA"/>
</dbReference>
<dbReference type="Proteomes" id="UP000235122">
    <property type="component" value="Unassembled WGS sequence"/>
</dbReference>
<feature type="transmembrane region" description="Helical" evidence="4">
    <location>
        <begin position="193"/>
        <end position="212"/>
    </location>
</feature>